<dbReference type="InterPro" id="IPR008727">
    <property type="entry name" value="PAAR_motif"/>
</dbReference>
<organism evidence="1 2">
    <name type="scientific">Terrihabitans rhizophilus</name>
    <dbReference type="NCBI Taxonomy" id="3092662"/>
    <lineage>
        <taxon>Bacteria</taxon>
        <taxon>Pseudomonadati</taxon>
        <taxon>Pseudomonadota</taxon>
        <taxon>Alphaproteobacteria</taxon>
        <taxon>Hyphomicrobiales</taxon>
        <taxon>Terrihabitans</taxon>
    </lineage>
</organism>
<keyword evidence="2" id="KW-1185">Reference proteome</keyword>
<evidence type="ECO:0000313" key="1">
    <source>
        <dbReference type="EMBL" id="MDX6806315.1"/>
    </source>
</evidence>
<dbReference type="Proteomes" id="UP001274321">
    <property type="component" value="Unassembled WGS sequence"/>
</dbReference>
<proteinExistence type="predicted"/>
<dbReference type="EMBL" id="JAXAFJ010000005">
    <property type="protein sequence ID" value="MDX6806315.1"/>
    <property type="molecule type" value="Genomic_DNA"/>
</dbReference>
<evidence type="ECO:0000313" key="2">
    <source>
        <dbReference type="Proteomes" id="UP001274321"/>
    </source>
</evidence>
<gene>
    <name evidence="1" type="ORF">SCD90_09575</name>
</gene>
<name>A0ABU4RN99_9HYPH</name>
<dbReference type="RefSeq" id="WP_319844447.1">
    <property type="nucleotide sequence ID" value="NZ_JAXAFJ010000005.1"/>
</dbReference>
<dbReference type="Gene3D" id="2.60.200.60">
    <property type="match status" value="1"/>
</dbReference>
<sequence>MSAAHRLGDLCTGHGCWPPRPNAEASPDVFVNGIALHRQGDTWLPHTCPEIPETHASVLAAGSPTVFCNGKQAARIGDPVACGSRTATGSADVFIGP</sequence>
<protein>
    <submittedName>
        <fullName evidence="1">PAAR domain-containing protein</fullName>
    </submittedName>
</protein>
<accession>A0ABU4RN99</accession>
<comment type="caution">
    <text evidence="1">The sequence shown here is derived from an EMBL/GenBank/DDBJ whole genome shotgun (WGS) entry which is preliminary data.</text>
</comment>
<dbReference type="CDD" id="cd14737">
    <property type="entry name" value="PAAR_1"/>
    <property type="match status" value="1"/>
</dbReference>
<reference evidence="1 2" key="1">
    <citation type="submission" date="2023-11" db="EMBL/GenBank/DDBJ databases">
        <authorList>
            <person name="Bao R."/>
        </authorList>
    </citation>
    <scope>NUCLEOTIDE SEQUENCE [LARGE SCALE GENOMIC DNA]</scope>
    <source>
        <strain evidence="1 2">PJ23</strain>
    </source>
</reference>
<dbReference type="Pfam" id="PF05488">
    <property type="entry name" value="PAAR_motif"/>
    <property type="match status" value="1"/>
</dbReference>